<evidence type="ECO:0000259" key="2">
    <source>
        <dbReference type="PROSITE" id="PS50111"/>
    </source>
</evidence>
<proteinExistence type="predicted"/>
<dbReference type="Pfam" id="PF00015">
    <property type="entry name" value="MCPsignal"/>
    <property type="match status" value="1"/>
</dbReference>
<comment type="caution">
    <text evidence="3">The sequence shown here is derived from an EMBL/GenBank/DDBJ whole genome shotgun (WGS) entry which is preliminary data.</text>
</comment>
<evidence type="ECO:0000313" key="4">
    <source>
        <dbReference type="Proteomes" id="UP001202281"/>
    </source>
</evidence>
<dbReference type="PRINTS" id="PR00260">
    <property type="entry name" value="CHEMTRNSDUCR"/>
</dbReference>
<protein>
    <submittedName>
        <fullName evidence="3">Methyl-accepting chemotaxis protein</fullName>
    </submittedName>
</protein>
<dbReference type="Gene3D" id="1.10.287.950">
    <property type="entry name" value="Methyl-accepting chemotaxis protein"/>
    <property type="match status" value="1"/>
</dbReference>
<dbReference type="SUPFAM" id="SSF58104">
    <property type="entry name" value="Methyl-accepting chemotaxis protein (MCP) signaling domain"/>
    <property type="match status" value="1"/>
</dbReference>
<accession>A0ABT0BRX9</accession>
<dbReference type="InterPro" id="IPR004090">
    <property type="entry name" value="Chemotax_Me-accpt_rcpt"/>
</dbReference>
<dbReference type="Proteomes" id="UP001202281">
    <property type="component" value="Unassembled WGS sequence"/>
</dbReference>
<dbReference type="InterPro" id="IPR004089">
    <property type="entry name" value="MCPsignal_dom"/>
</dbReference>
<reference evidence="3 4" key="1">
    <citation type="submission" date="2022-04" db="EMBL/GenBank/DDBJ databases">
        <title>Identification of a novel bacterium isolated from mangrove sediments.</title>
        <authorList>
            <person name="Pan X."/>
        </authorList>
    </citation>
    <scope>NUCLEOTIDE SEQUENCE [LARGE SCALE GENOMIC DNA]</scope>
    <source>
        <strain evidence="3 4">B2638</strain>
    </source>
</reference>
<dbReference type="Gene3D" id="3.30.450.20">
    <property type="entry name" value="PAS domain"/>
    <property type="match status" value="1"/>
</dbReference>
<dbReference type="PROSITE" id="PS50111">
    <property type="entry name" value="CHEMOTAXIS_TRANSDUC_2"/>
    <property type="match status" value="1"/>
</dbReference>
<dbReference type="EMBL" id="JALHLG010000018">
    <property type="protein sequence ID" value="MCJ2187812.1"/>
    <property type="molecule type" value="Genomic_DNA"/>
</dbReference>
<gene>
    <name evidence="3" type="ORF">MTR66_13405</name>
</gene>
<evidence type="ECO:0000256" key="1">
    <source>
        <dbReference type="PROSITE-ProRule" id="PRU00284"/>
    </source>
</evidence>
<keyword evidence="1" id="KW-0807">Transducer</keyword>
<keyword evidence="4" id="KW-1185">Reference proteome</keyword>
<feature type="domain" description="Methyl-accepting transducer" evidence="2">
    <location>
        <begin position="23"/>
        <end position="86"/>
    </location>
</feature>
<dbReference type="RefSeq" id="WP_243921865.1">
    <property type="nucleotide sequence ID" value="NZ_JALHLG010000018.1"/>
</dbReference>
<sequence>MQDQIIDLALELTTVTKAKIADLDQIMLRTQMLSMNARLEAARAGEAGKSFAVVAQEMGSVSQEVTALSASLNSAITENANRIQDAGQEMSLSFRGSRYADLARNAVEIMDRNLYERSCDVRWWATDSAVVDAAENPGAEALRHATSRLATILRSYTVYLDLWIADRSGRVIANGRPGRYGNAVGADVSREEWFRQGMKTADGDSFVVCDVETAPRLQGAQVATYATAIREGGAAQGRPVGVLGIFFDWEPQAQAIVEGISLSEEERSHSRVMLLDSRFRVIASSEKGAFGKSYPLQADNPWGYSLQDGKIVAYGLTPGYETYRGLGWFGCIESAAGAG</sequence>
<evidence type="ECO:0000313" key="3">
    <source>
        <dbReference type="EMBL" id="MCJ2187812.1"/>
    </source>
</evidence>
<organism evidence="3 4">
    <name type="scientific">Novosphingobium beihaiensis</name>
    <dbReference type="NCBI Taxonomy" id="2930389"/>
    <lineage>
        <taxon>Bacteria</taxon>
        <taxon>Pseudomonadati</taxon>
        <taxon>Pseudomonadota</taxon>
        <taxon>Alphaproteobacteria</taxon>
        <taxon>Sphingomonadales</taxon>
        <taxon>Sphingomonadaceae</taxon>
        <taxon>Novosphingobium</taxon>
    </lineage>
</organism>
<name>A0ABT0BRX9_9SPHN</name>